<evidence type="ECO:0000313" key="15">
    <source>
        <dbReference type="RefSeq" id="XP_031432114.1"/>
    </source>
</evidence>
<dbReference type="InterPro" id="IPR052672">
    <property type="entry name" value="Type1_Cytokine_Rcpt_Type2"/>
</dbReference>
<feature type="signal peptide" evidence="11">
    <location>
        <begin position="1"/>
        <end position="23"/>
    </location>
</feature>
<evidence type="ECO:0000256" key="5">
    <source>
        <dbReference type="ARBA" id="ARBA00022737"/>
    </source>
</evidence>
<feature type="chain" id="PRO_5044652871" evidence="11">
    <location>
        <begin position="24"/>
        <end position="728"/>
    </location>
</feature>
<comment type="subcellular location">
    <subcellularLocation>
        <location evidence="1">Membrane</location>
        <topology evidence="1">Single-pass type I membrane protein</topology>
    </subcellularLocation>
</comment>
<keyword evidence="4 11" id="KW-0732">Signal</keyword>
<dbReference type="Pfam" id="PF00041">
    <property type="entry name" value="fn3"/>
    <property type="match status" value="1"/>
</dbReference>
<evidence type="ECO:0000256" key="11">
    <source>
        <dbReference type="SAM" id="SignalP"/>
    </source>
</evidence>
<gene>
    <name evidence="14 15 16 17" type="primary">csf3r</name>
</gene>
<name>A0A6P8FW03_CLUHA</name>
<evidence type="ECO:0000313" key="17">
    <source>
        <dbReference type="RefSeq" id="XP_042565022.1"/>
    </source>
</evidence>
<feature type="domain" description="Fibronectin type-III" evidence="12">
    <location>
        <begin position="419"/>
        <end position="515"/>
    </location>
</feature>
<comment type="similarity">
    <text evidence="2">Belongs to the type I cytokine receptor family. Type 2 subfamily.</text>
</comment>
<keyword evidence="9" id="KW-0325">Glycoprotein</keyword>
<keyword evidence="8 14" id="KW-0675">Receptor</keyword>
<dbReference type="GeneID" id="105909997"/>
<proteinExistence type="inferred from homology"/>
<dbReference type="PROSITE" id="PS50853">
    <property type="entry name" value="FN3"/>
    <property type="match status" value="2"/>
</dbReference>
<keyword evidence="6 10" id="KW-1133">Transmembrane helix</keyword>
<evidence type="ECO:0000256" key="4">
    <source>
        <dbReference type="ARBA" id="ARBA00022729"/>
    </source>
</evidence>
<evidence type="ECO:0000256" key="8">
    <source>
        <dbReference type="ARBA" id="ARBA00023170"/>
    </source>
</evidence>
<evidence type="ECO:0000259" key="12">
    <source>
        <dbReference type="PROSITE" id="PS50853"/>
    </source>
</evidence>
<keyword evidence="3 10" id="KW-0812">Transmembrane</keyword>
<evidence type="ECO:0000256" key="10">
    <source>
        <dbReference type="SAM" id="Phobius"/>
    </source>
</evidence>
<reference evidence="14 15" key="1">
    <citation type="submission" date="2025-04" db="UniProtKB">
        <authorList>
            <consortium name="RefSeq"/>
        </authorList>
    </citation>
    <scope>IDENTIFICATION</scope>
</reference>
<dbReference type="PANTHER" id="PTHR48423:SF1">
    <property type="entry name" value="INTERLEUKIN-27 RECEPTOR SUBUNIT ALPHA"/>
    <property type="match status" value="1"/>
</dbReference>
<dbReference type="RefSeq" id="XP_031432113.1">
    <property type="nucleotide sequence ID" value="XM_031576253.2"/>
</dbReference>
<evidence type="ECO:0000256" key="3">
    <source>
        <dbReference type="ARBA" id="ARBA00022692"/>
    </source>
</evidence>
<protein>
    <submittedName>
        <fullName evidence="14 15">Granulocyte colony-stimulating factor receptor</fullName>
    </submittedName>
</protein>
<dbReference type="InterPro" id="IPR003961">
    <property type="entry name" value="FN3_dom"/>
</dbReference>
<evidence type="ECO:0000313" key="14">
    <source>
        <dbReference type="RefSeq" id="XP_031432113.1"/>
    </source>
</evidence>
<dbReference type="FunFam" id="2.60.40.10:FF:000465">
    <property type="entry name" value="Granulocyte colony-stimulating factor receptor"/>
    <property type="match status" value="1"/>
</dbReference>
<dbReference type="InterPro" id="IPR013783">
    <property type="entry name" value="Ig-like_fold"/>
</dbReference>
<dbReference type="SUPFAM" id="SSF49265">
    <property type="entry name" value="Fibronectin type III"/>
    <property type="match status" value="3"/>
</dbReference>
<dbReference type="PANTHER" id="PTHR48423">
    <property type="entry name" value="INTERLEUKIN-27 RECEPTOR SUBUNIT ALPHA"/>
    <property type="match status" value="1"/>
</dbReference>
<dbReference type="AlphaFoldDB" id="A0A6P8FW03"/>
<dbReference type="Gene3D" id="2.60.40.10">
    <property type="entry name" value="Immunoglobulins"/>
    <property type="match status" value="5"/>
</dbReference>
<feature type="transmembrane region" description="Helical" evidence="10">
    <location>
        <begin position="515"/>
        <end position="539"/>
    </location>
</feature>
<dbReference type="RefSeq" id="XP_042565021.1">
    <property type="nucleotide sequence ID" value="XM_042709087.1"/>
</dbReference>
<evidence type="ECO:0000313" key="13">
    <source>
        <dbReference type="Proteomes" id="UP000515152"/>
    </source>
</evidence>
<dbReference type="GO" id="GO:0005886">
    <property type="term" value="C:plasma membrane"/>
    <property type="evidence" value="ECO:0007669"/>
    <property type="project" value="UniProtKB-ARBA"/>
</dbReference>
<dbReference type="CTD" id="1441"/>
<evidence type="ECO:0000256" key="1">
    <source>
        <dbReference type="ARBA" id="ARBA00004479"/>
    </source>
</evidence>
<evidence type="ECO:0000256" key="2">
    <source>
        <dbReference type="ARBA" id="ARBA00008921"/>
    </source>
</evidence>
<dbReference type="SMART" id="SM00060">
    <property type="entry name" value="FN3"/>
    <property type="match status" value="4"/>
</dbReference>
<feature type="domain" description="Fibronectin type-III" evidence="12">
    <location>
        <begin position="324"/>
        <end position="418"/>
    </location>
</feature>
<evidence type="ECO:0000256" key="6">
    <source>
        <dbReference type="ARBA" id="ARBA00022989"/>
    </source>
</evidence>
<evidence type="ECO:0000313" key="16">
    <source>
        <dbReference type="RefSeq" id="XP_042565021.1"/>
    </source>
</evidence>
<dbReference type="OrthoDB" id="9887129at2759"/>
<dbReference type="CDD" id="cd00063">
    <property type="entry name" value="FN3"/>
    <property type="match status" value="2"/>
</dbReference>
<keyword evidence="5" id="KW-0677">Repeat</keyword>
<dbReference type="RefSeq" id="XP_042565022.1">
    <property type="nucleotide sequence ID" value="XM_042709088.1"/>
</dbReference>
<accession>A0A6P8FW03</accession>
<dbReference type="Proteomes" id="UP000515152">
    <property type="component" value="Chromosome 11"/>
</dbReference>
<dbReference type="KEGG" id="char:105909997"/>
<organism evidence="13 14">
    <name type="scientific">Clupea harengus</name>
    <name type="common">Atlantic herring</name>
    <dbReference type="NCBI Taxonomy" id="7950"/>
    <lineage>
        <taxon>Eukaryota</taxon>
        <taxon>Metazoa</taxon>
        <taxon>Chordata</taxon>
        <taxon>Craniata</taxon>
        <taxon>Vertebrata</taxon>
        <taxon>Euteleostomi</taxon>
        <taxon>Actinopterygii</taxon>
        <taxon>Neopterygii</taxon>
        <taxon>Teleostei</taxon>
        <taxon>Clupei</taxon>
        <taxon>Clupeiformes</taxon>
        <taxon>Clupeoidei</taxon>
        <taxon>Clupeidae</taxon>
        <taxon>Clupea</taxon>
    </lineage>
</organism>
<sequence length="728" mass="81958">MMASPRLSAFVLLFFTQLKGHLADPPSGPQNLTCQTNLTKPATLHCRWTPGSDTLIPTSYTFHTEIRSQMVRYNYSIPPGVNNIIIPRTEFPLYNKIQVYVKAQNALGQVTTPPLLLDPMEAAKLDPPRIEKVKPEPRRYGCLMHSWSLCADQDWVMVRLEMELLLEPVDSTVSDEEKVRVRPVRNKKDVELCGLLHGTEYQARIRVRYRQSPWSEWSDQARGSTLEKAPMGHLDTWLKVSEGQSSAHNTAELVWKPSKQFRANGRTVYYVVSLAASKICVTRESHCTFKIPKGAQKVYLTAVNPAGRSRPTEVPVYTHRALLPVSSLRVLPHGDTELLVEWSSPPASSPIGYVLECRQQRDRGSSFVSFHLLDRNQSGASVSGGIEPYTPYEISVYPKYKDGVGLPRTETAYSRQKAPSTAPTPKLIKIWYSQAELSWDEIPVTQRNGIIQGYQVFYWDEHGDTKVIEVKATERRGVLKDLKPLTPYKAFIMVSTWGGSLNGSTVTLNTGSLDAFGIVLIGIPACVGITLVFIFILLTSLTKHEWLKRFLWPKIPDPANSSIRKWSTAELLQDTPPEKNSPEPGLVFLSHLSVVDLTEKKFLQNDKDHWLCHDSESHLHSSQSSSPFDSDGTGEPVPYATLVFSGPYQCQPPHPTYLRSESTQPLLEEEEPQSPMTFDSQPYENILVQGEDAEHVFSECEENAGLDKEERQLWVDFPLLNSLAMNEV</sequence>
<evidence type="ECO:0000256" key="7">
    <source>
        <dbReference type="ARBA" id="ARBA00023136"/>
    </source>
</evidence>
<dbReference type="InterPro" id="IPR036116">
    <property type="entry name" value="FN3_sf"/>
</dbReference>
<keyword evidence="13" id="KW-1185">Reference proteome</keyword>
<evidence type="ECO:0000256" key="9">
    <source>
        <dbReference type="ARBA" id="ARBA00023180"/>
    </source>
</evidence>
<keyword evidence="7 10" id="KW-0472">Membrane</keyword>
<dbReference type="RefSeq" id="XP_031432114.1">
    <property type="nucleotide sequence ID" value="XM_031576254.2"/>
</dbReference>